<dbReference type="GO" id="GO:0003677">
    <property type="term" value="F:DNA binding"/>
    <property type="evidence" value="ECO:0007669"/>
    <property type="project" value="InterPro"/>
</dbReference>
<proteinExistence type="inferred from homology"/>
<gene>
    <name evidence="4" type="ORF">AN277_0208670</name>
</gene>
<evidence type="ECO:0000256" key="1">
    <source>
        <dbReference type="ARBA" id="ARBA00006479"/>
    </source>
</evidence>
<evidence type="ECO:0000313" key="5">
    <source>
        <dbReference type="Proteomes" id="UP000053171"/>
    </source>
</evidence>
<dbReference type="RefSeq" id="WP_064725668.1">
    <property type="nucleotide sequence ID" value="NZ_LJBJ02000018.1"/>
</dbReference>
<dbReference type="PANTHER" id="PTHR18964:SF149">
    <property type="entry name" value="BIFUNCTIONAL UDP-N-ACETYLGLUCOSAMINE 2-EPIMERASE_N-ACETYLMANNOSAMINE KINASE"/>
    <property type="match status" value="1"/>
</dbReference>
<evidence type="ECO:0000256" key="2">
    <source>
        <dbReference type="SAM" id="MobiDB-lite"/>
    </source>
</evidence>
<dbReference type="SUPFAM" id="SSF46785">
    <property type="entry name" value="Winged helix' DNA-binding domain"/>
    <property type="match status" value="1"/>
</dbReference>
<dbReference type="EMBL" id="LJBJ02000018">
    <property type="protein sequence ID" value="OAX51476.1"/>
    <property type="molecule type" value="Genomic_DNA"/>
</dbReference>
<evidence type="ECO:0000313" key="4">
    <source>
        <dbReference type="EMBL" id="OAX51476.1"/>
    </source>
</evidence>
<evidence type="ECO:0000259" key="3">
    <source>
        <dbReference type="Pfam" id="PF09339"/>
    </source>
</evidence>
<comment type="caution">
    <text evidence="4">The sequence shown here is derived from an EMBL/GenBank/DDBJ whole genome shotgun (WGS) entry which is preliminary data.</text>
</comment>
<reference evidence="4" key="1">
    <citation type="submission" date="2016-06" db="EMBL/GenBank/DDBJ databases">
        <title>Identification of putative biosynthetic pathways for the production of bioactive secondary metabolites by the marine actinomycete Kocuria kristinae RUTW2-3.</title>
        <authorList>
            <person name="Waterworth S.C."/>
            <person name="Walmsley T.A."/>
            <person name="Matongo T."/>
            <person name="Davies-Coleman M.T."/>
            <person name="Dorrington R.A."/>
        </authorList>
    </citation>
    <scope>NUCLEOTIDE SEQUENCE [LARGE SCALE GENOMIC DNA]</scope>
    <source>
        <strain evidence="4">RUTW2-3</strain>
    </source>
</reference>
<dbReference type="InterPro" id="IPR043129">
    <property type="entry name" value="ATPase_NBD"/>
</dbReference>
<dbReference type="Proteomes" id="UP000053171">
    <property type="component" value="Unassembled WGS sequence"/>
</dbReference>
<keyword evidence="5" id="KW-1185">Reference proteome</keyword>
<dbReference type="InterPro" id="IPR036388">
    <property type="entry name" value="WH-like_DNA-bd_sf"/>
</dbReference>
<dbReference type="InterPro" id="IPR000600">
    <property type="entry name" value="ROK"/>
</dbReference>
<feature type="region of interest" description="Disordered" evidence="2">
    <location>
        <begin position="301"/>
        <end position="327"/>
    </location>
</feature>
<protein>
    <recommendedName>
        <fullName evidence="3">HTH iclR-type domain-containing protein</fullName>
    </recommendedName>
</protein>
<dbReference type="PANTHER" id="PTHR18964">
    <property type="entry name" value="ROK (REPRESSOR, ORF, KINASE) FAMILY"/>
    <property type="match status" value="1"/>
</dbReference>
<dbReference type="InterPro" id="IPR036390">
    <property type="entry name" value="WH_DNA-bd_sf"/>
</dbReference>
<dbReference type="Gene3D" id="1.10.10.10">
    <property type="entry name" value="Winged helix-like DNA-binding domain superfamily/Winged helix DNA-binding domain"/>
    <property type="match status" value="1"/>
</dbReference>
<dbReference type="Pfam" id="PF09339">
    <property type="entry name" value="HTH_IclR"/>
    <property type="match status" value="1"/>
</dbReference>
<dbReference type="Gene3D" id="3.30.420.40">
    <property type="match status" value="2"/>
</dbReference>
<dbReference type="InterPro" id="IPR005471">
    <property type="entry name" value="Tscrpt_reg_IclR_N"/>
</dbReference>
<organism evidence="4 5">
    <name type="scientific">Rothia kristinae</name>
    <dbReference type="NCBI Taxonomy" id="37923"/>
    <lineage>
        <taxon>Bacteria</taxon>
        <taxon>Bacillati</taxon>
        <taxon>Actinomycetota</taxon>
        <taxon>Actinomycetes</taxon>
        <taxon>Micrococcales</taxon>
        <taxon>Micrococcaceae</taxon>
        <taxon>Rothia</taxon>
    </lineage>
</organism>
<dbReference type="SUPFAM" id="SSF53067">
    <property type="entry name" value="Actin-like ATPase domain"/>
    <property type="match status" value="1"/>
</dbReference>
<name>A0A199NS02_9MICC</name>
<dbReference type="Pfam" id="PF00480">
    <property type="entry name" value="ROK"/>
    <property type="match status" value="1"/>
</dbReference>
<feature type="domain" description="HTH iclR-type" evidence="3">
    <location>
        <begin position="23"/>
        <end position="63"/>
    </location>
</feature>
<accession>A0A199NS02</accession>
<sequence>MTTPDPAGGSSAALLRRLNTRTVLDAMWAGRPATASDLMRRTGLTRATVLAVCRELTEQGWLRPARDTRAAGAAYTKGRPALRYAFAAEKALVVGVDAGQHRIAARVTDLAGRDLGLAERAQDLTVPQPGEPPRPAERIAAEAARRREEVRAVVDTALGIAGVEPERVGCVVLGIPAPVDAAGHSPEGANQYWELMNPGLADLFAERGWVCRVENDANLAALSELALDPARTEQSFALLLAGERYGAGLVLGGELLRQRRGGAGELGVLGLVSGVEGTGAVGQTVREAAAAAIAAAQTADTVRGDSGGTGAEEAGPAGSDGRERRRTGLTRWAPEQVRAENVFRLAEEGDVVAVGIVEDALDRLARVCAVLAGPLDLDAVVIGGGIAPAIRPRLEWLHERVQRYLHAPWLRLSTSAAGADAVRIGACWAGIEAVRAAALQD</sequence>
<comment type="similarity">
    <text evidence="1">Belongs to the ROK (NagC/XylR) family.</text>
</comment>
<dbReference type="GO" id="GO:0006355">
    <property type="term" value="P:regulation of DNA-templated transcription"/>
    <property type="evidence" value="ECO:0007669"/>
    <property type="project" value="InterPro"/>
</dbReference>
<dbReference type="AlphaFoldDB" id="A0A199NS02"/>